<keyword evidence="1" id="KW-1133">Transmembrane helix</keyword>
<organism evidence="2 3">
    <name type="scientific">Favolaschia claudopus</name>
    <dbReference type="NCBI Taxonomy" id="2862362"/>
    <lineage>
        <taxon>Eukaryota</taxon>
        <taxon>Fungi</taxon>
        <taxon>Dikarya</taxon>
        <taxon>Basidiomycota</taxon>
        <taxon>Agaricomycotina</taxon>
        <taxon>Agaricomycetes</taxon>
        <taxon>Agaricomycetidae</taxon>
        <taxon>Agaricales</taxon>
        <taxon>Marasmiineae</taxon>
        <taxon>Mycenaceae</taxon>
        <taxon>Favolaschia</taxon>
    </lineage>
</organism>
<evidence type="ECO:0000313" key="3">
    <source>
        <dbReference type="Proteomes" id="UP001362999"/>
    </source>
</evidence>
<dbReference type="AlphaFoldDB" id="A0AAW0DX01"/>
<feature type="transmembrane region" description="Helical" evidence="1">
    <location>
        <begin position="68"/>
        <end position="84"/>
    </location>
</feature>
<accession>A0AAW0DX01</accession>
<name>A0AAW0DX01_9AGAR</name>
<protein>
    <submittedName>
        <fullName evidence="2">Uncharacterized protein</fullName>
    </submittedName>
</protein>
<dbReference type="EMBL" id="JAWWNJ010000005">
    <property type="protein sequence ID" value="KAK7056003.1"/>
    <property type="molecule type" value="Genomic_DNA"/>
</dbReference>
<gene>
    <name evidence="2" type="ORF">R3P38DRAFT_1374191</name>
</gene>
<comment type="caution">
    <text evidence="2">The sequence shown here is derived from an EMBL/GenBank/DDBJ whole genome shotgun (WGS) entry which is preliminary data.</text>
</comment>
<keyword evidence="3" id="KW-1185">Reference proteome</keyword>
<proteinExistence type="predicted"/>
<evidence type="ECO:0000256" key="1">
    <source>
        <dbReference type="SAM" id="Phobius"/>
    </source>
</evidence>
<reference evidence="2 3" key="1">
    <citation type="journal article" date="2024" name="J Genomics">
        <title>Draft genome sequencing and assembly of Favolaschia claudopus CIRM-BRFM 2984 isolated from oak limbs.</title>
        <authorList>
            <person name="Navarro D."/>
            <person name="Drula E."/>
            <person name="Chaduli D."/>
            <person name="Cazenave R."/>
            <person name="Ahrendt S."/>
            <person name="Wang J."/>
            <person name="Lipzen A."/>
            <person name="Daum C."/>
            <person name="Barry K."/>
            <person name="Grigoriev I.V."/>
            <person name="Favel A."/>
            <person name="Rosso M.N."/>
            <person name="Martin F."/>
        </authorList>
    </citation>
    <scope>NUCLEOTIDE SEQUENCE [LARGE SCALE GENOMIC DNA]</scope>
    <source>
        <strain evidence="2 3">CIRM-BRFM 2984</strain>
    </source>
</reference>
<sequence length="172" mass="19693">MSAYIYCSPNLLPPFPRLLHSTDGPRLNWQWHTAIYTMLLLVPCAPFSYPLGTSISLLFFVRGTARRLFLVFMYLVSCMIIPVRDEKARKKITLRQRGILEVGYTVTSAEQNYYFLFATQMEFKEPGGFSPLSQQVQVSKSIECVSESNIPLTRLLWTKTRALSVSVRILAM</sequence>
<feature type="transmembrane region" description="Helical" evidence="1">
    <location>
        <begin position="34"/>
        <end position="61"/>
    </location>
</feature>
<evidence type="ECO:0000313" key="2">
    <source>
        <dbReference type="EMBL" id="KAK7056003.1"/>
    </source>
</evidence>
<keyword evidence="1" id="KW-0472">Membrane</keyword>
<dbReference type="Proteomes" id="UP001362999">
    <property type="component" value="Unassembled WGS sequence"/>
</dbReference>
<keyword evidence="1" id="KW-0812">Transmembrane</keyword>